<evidence type="ECO:0000256" key="1">
    <source>
        <dbReference type="SAM" id="Phobius"/>
    </source>
</evidence>
<feature type="transmembrane region" description="Helical" evidence="1">
    <location>
        <begin position="7"/>
        <end position="29"/>
    </location>
</feature>
<proteinExistence type="predicted"/>
<feature type="transmembrane region" description="Helical" evidence="1">
    <location>
        <begin position="44"/>
        <end position="64"/>
    </location>
</feature>
<dbReference type="AlphaFoldDB" id="A0AAD7MQN7"/>
<evidence type="ECO:0000313" key="4">
    <source>
        <dbReference type="Proteomes" id="UP001215598"/>
    </source>
</evidence>
<dbReference type="EMBL" id="JARKIB010000041">
    <property type="protein sequence ID" value="KAJ7758727.1"/>
    <property type="molecule type" value="Genomic_DNA"/>
</dbReference>
<evidence type="ECO:0000313" key="3">
    <source>
        <dbReference type="EMBL" id="KAJ7758727.1"/>
    </source>
</evidence>
<evidence type="ECO:0000313" key="2">
    <source>
        <dbReference type="EMBL" id="KAJ7727730.1"/>
    </source>
</evidence>
<dbReference type="EMBL" id="JARKIB010000177">
    <property type="protein sequence ID" value="KAJ7727730.1"/>
    <property type="molecule type" value="Genomic_DNA"/>
</dbReference>
<keyword evidence="1" id="KW-1133">Transmembrane helix</keyword>
<comment type="caution">
    <text evidence="2">The sequence shown here is derived from an EMBL/GenBank/DDBJ whole genome shotgun (WGS) entry which is preliminary data.</text>
</comment>
<organism evidence="2 4">
    <name type="scientific">Mycena metata</name>
    <dbReference type="NCBI Taxonomy" id="1033252"/>
    <lineage>
        <taxon>Eukaryota</taxon>
        <taxon>Fungi</taxon>
        <taxon>Dikarya</taxon>
        <taxon>Basidiomycota</taxon>
        <taxon>Agaricomycotina</taxon>
        <taxon>Agaricomycetes</taxon>
        <taxon>Agaricomycetidae</taxon>
        <taxon>Agaricales</taxon>
        <taxon>Marasmiineae</taxon>
        <taxon>Mycenaceae</taxon>
        <taxon>Mycena</taxon>
    </lineage>
</organism>
<dbReference type="Proteomes" id="UP001215598">
    <property type="component" value="Unassembled WGS sequence"/>
</dbReference>
<keyword evidence="1" id="KW-0812">Transmembrane</keyword>
<reference evidence="2" key="1">
    <citation type="submission" date="2023-03" db="EMBL/GenBank/DDBJ databases">
        <title>Massive genome expansion in bonnet fungi (Mycena s.s.) driven by repeated elements and novel gene families across ecological guilds.</title>
        <authorList>
            <consortium name="Lawrence Berkeley National Laboratory"/>
            <person name="Harder C.B."/>
            <person name="Miyauchi S."/>
            <person name="Viragh M."/>
            <person name="Kuo A."/>
            <person name="Thoen E."/>
            <person name="Andreopoulos B."/>
            <person name="Lu D."/>
            <person name="Skrede I."/>
            <person name="Drula E."/>
            <person name="Henrissat B."/>
            <person name="Morin E."/>
            <person name="Kohler A."/>
            <person name="Barry K."/>
            <person name="LaButti K."/>
            <person name="Morin E."/>
            <person name="Salamov A."/>
            <person name="Lipzen A."/>
            <person name="Mereny Z."/>
            <person name="Hegedus B."/>
            <person name="Baldrian P."/>
            <person name="Stursova M."/>
            <person name="Weitz H."/>
            <person name="Taylor A."/>
            <person name="Grigoriev I.V."/>
            <person name="Nagy L.G."/>
            <person name="Martin F."/>
            <person name="Kauserud H."/>
        </authorList>
    </citation>
    <scope>NUCLEOTIDE SEQUENCE</scope>
    <source>
        <strain evidence="2">CBHHK182m</strain>
    </source>
</reference>
<keyword evidence="4" id="KW-1185">Reference proteome</keyword>
<accession>A0AAD7MQN7</accession>
<keyword evidence="1" id="KW-0472">Membrane</keyword>
<gene>
    <name evidence="3" type="ORF">B0H16DRAFT_1535428</name>
    <name evidence="2" type="ORF">B0H16DRAFT_1590041</name>
</gene>
<sequence length="98" mass="10576">MSLSRLYGVYLWGLICVADLIIMSLSIASSVKHHDRDGHPHVDISGLVLTIVGFGFCAVLSALMGWRHWRTNRTPVLPAALPAVTLATLAPAPMLASR</sequence>
<name>A0AAD7MQN7_9AGAR</name>
<protein>
    <submittedName>
        <fullName evidence="2">Uncharacterized protein</fullName>
    </submittedName>
</protein>